<protein>
    <recommendedName>
        <fullName evidence="1">ACT domain-containing protein</fullName>
    </recommendedName>
</protein>
<dbReference type="InterPro" id="IPR045865">
    <property type="entry name" value="ACT-like_dom_sf"/>
</dbReference>
<dbReference type="InterPro" id="IPR022986">
    <property type="entry name" value="UPF0237_ACT"/>
</dbReference>
<dbReference type="SUPFAM" id="SSF55021">
    <property type="entry name" value="ACT-like"/>
    <property type="match status" value="1"/>
</dbReference>
<dbReference type="CDD" id="cd04872">
    <property type="entry name" value="ACT_1ZPV"/>
    <property type="match status" value="1"/>
</dbReference>
<dbReference type="AlphaFoldDB" id="A0A0R1HM04"/>
<accession>A0A0R1HM04</accession>
<dbReference type="Pfam" id="PF13740">
    <property type="entry name" value="ACT_6"/>
    <property type="match status" value="1"/>
</dbReference>
<dbReference type="Gene3D" id="3.30.70.260">
    <property type="match status" value="1"/>
</dbReference>
<name>A0A0R1HM04_9LACO</name>
<dbReference type="NCBIfam" id="NF001220">
    <property type="entry name" value="PRK00194.1"/>
    <property type="match status" value="1"/>
</dbReference>
<dbReference type="InterPro" id="IPR002912">
    <property type="entry name" value="ACT_dom"/>
</dbReference>
<dbReference type="STRING" id="1302272.FC96_GL002503"/>
<dbReference type="InterPro" id="IPR050990">
    <property type="entry name" value="UPF0237/GcvR_regulator"/>
</dbReference>
<keyword evidence="3" id="KW-1185">Reference proteome</keyword>
<reference evidence="2 3" key="1">
    <citation type="journal article" date="2015" name="Genome Announc.">
        <title>Expanding the biotechnology potential of lactobacilli through comparative genomics of 213 strains and associated genera.</title>
        <authorList>
            <person name="Sun Z."/>
            <person name="Harris H.M."/>
            <person name="McCann A."/>
            <person name="Guo C."/>
            <person name="Argimon S."/>
            <person name="Zhang W."/>
            <person name="Yang X."/>
            <person name="Jeffery I.B."/>
            <person name="Cooney J.C."/>
            <person name="Kagawa T.F."/>
            <person name="Liu W."/>
            <person name="Song Y."/>
            <person name="Salvetti E."/>
            <person name="Wrobel A."/>
            <person name="Rasinkangas P."/>
            <person name="Parkhill J."/>
            <person name="Rea M.C."/>
            <person name="O'Sullivan O."/>
            <person name="Ritari J."/>
            <person name="Douillard F.P."/>
            <person name="Paul Ross R."/>
            <person name="Yang R."/>
            <person name="Briner A.E."/>
            <person name="Felis G.E."/>
            <person name="de Vos W.M."/>
            <person name="Barrangou R."/>
            <person name="Klaenhammer T.R."/>
            <person name="Caufield P.W."/>
            <person name="Cui Y."/>
            <person name="Zhang H."/>
            <person name="O'Toole P.W."/>
        </authorList>
    </citation>
    <scope>NUCLEOTIDE SEQUENCE [LARGE SCALE GENOMIC DNA]</scope>
    <source>
        <strain evidence="2 3">JCM 15530</strain>
    </source>
</reference>
<dbReference type="Proteomes" id="UP000050911">
    <property type="component" value="Unassembled WGS sequence"/>
</dbReference>
<organism evidence="2 3">
    <name type="scientific">Secundilactobacillus kimchicus JCM 15530</name>
    <dbReference type="NCBI Taxonomy" id="1302272"/>
    <lineage>
        <taxon>Bacteria</taxon>
        <taxon>Bacillati</taxon>
        <taxon>Bacillota</taxon>
        <taxon>Bacilli</taxon>
        <taxon>Lactobacillales</taxon>
        <taxon>Lactobacillaceae</taxon>
        <taxon>Secundilactobacillus</taxon>
    </lineage>
</organism>
<feature type="domain" description="ACT" evidence="1">
    <location>
        <begin position="1"/>
        <end position="71"/>
    </location>
</feature>
<gene>
    <name evidence="2" type="ORF">FC96_GL002503</name>
</gene>
<evidence type="ECO:0000313" key="2">
    <source>
        <dbReference type="EMBL" id="KRK47384.1"/>
    </source>
</evidence>
<dbReference type="EMBL" id="AZCX01000009">
    <property type="protein sequence ID" value="KRK47384.1"/>
    <property type="molecule type" value="Genomic_DNA"/>
</dbReference>
<evidence type="ECO:0000313" key="3">
    <source>
        <dbReference type="Proteomes" id="UP000050911"/>
    </source>
</evidence>
<proteinExistence type="predicted"/>
<dbReference type="PANTHER" id="PTHR34875">
    <property type="entry name" value="UPF0237 PROTEIN MJ1558"/>
    <property type="match status" value="1"/>
</dbReference>
<dbReference type="PANTHER" id="PTHR34875:SF6">
    <property type="entry name" value="UPF0237 PROTEIN MJ1558"/>
    <property type="match status" value="1"/>
</dbReference>
<evidence type="ECO:0000259" key="1">
    <source>
        <dbReference type="PROSITE" id="PS51671"/>
    </source>
</evidence>
<dbReference type="PATRIC" id="fig|1302272.5.peg.2552"/>
<comment type="caution">
    <text evidence="2">The sequence shown here is derived from an EMBL/GenBank/DDBJ whole genome shotgun (WGS) entry which is preliminary data.</text>
</comment>
<dbReference type="PROSITE" id="PS51671">
    <property type="entry name" value="ACT"/>
    <property type="match status" value="1"/>
</dbReference>
<sequence length="82" mass="9205">MGQDQVGIVARVASQLAELKVNIIDISQTLMHGSFTMILMGEWDGEQQSFDRIKTALADLGQQLGLDIRMQRQELFDAIQKL</sequence>